<dbReference type="CDD" id="cd05300">
    <property type="entry name" value="2-Hacid_dh_1"/>
    <property type="match status" value="1"/>
</dbReference>
<dbReference type="InParanoid" id="A0A2R5GXD4"/>
<proteinExistence type="predicted"/>
<feature type="domain" description="D-isomer specific 2-hydroxyacid dehydrogenase NAD-binding" evidence="4">
    <location>
        <begin position="730"/>
        <end position="903"/>
    </location>
</feature>
<dbReference type="GO" id="GO:0016491">
    <property type="term" value="F:oxidoreductase activity"/>
    <property type="evidence" value="ECO:0007669"/>
    <property type="project" value="UniProtKB-KW"/>
</dbReference>
<comment type="caution">
    <text evidence="5">The sequence shown here is derived from an EMBL/GenBank/DDBJ whole genome shotgun (WGS) entry which is preliminary data.</text>
</comment>
<evidence type="ECO:0000256" key="2">
    <source>
        <dbReference type="ARBA" id="ARBA00023027"/>
    </source>
</evidence>
<protein>
    <submittedName>
        <fullName evidence="5">D-3-phosphoglycerate dehydrogenase</fullName>
    </submittedName>
</protein>
<dbReference type="Gene3D" id="3.40.50.720">
    <property type="entry name" value="NAD(P)-binding Rossmann-like Domain"/>
    <property type="match status" value="2"/>
</dbReference>
<dbReference type="EMBL" id="BEYU01000154">
    <property type="protein sequence ID" value="GBG33353.1"/>
    <property type="molecule type" value="Genomic_DNA"/>
</dbReference>
<gene>
    <name evidence="5" type="ORF">FCC1311_095762</name>
</gene>
<feature type="region of interest" description="Disordered" evidence="3">
    <location>
        <begin position="559"/>
        <end position="617"/>
    </location>
</feature>
<dbReference type="GO" id="GO:0051287">
    <property type="term" value="F:NAD binding"/>
    <property type="evidence" value="ECO:0007669"/>
    <property type="project" value="InterPro"/>
</dbReference>
<evidence type="ECO:0000313" key="5">
    <source>
        <dbReference type="EMBL" id="GBG33353.1"/>
    </source>
</evidence>
<dbReference type="InterPro" id="IPR011989">
    <property type="entry name" value="ARM-like"/>
</dbReference>
<organism evidence="5 6">
    <name type="scientific">Hondaea fermentalgiana</name>
    <dbReference type="NCBI Taxonomy" id="2315210"/>
    <lineage>
        <taxon>Eukaryota</taxon>
        <taxon>Sar</taxon>
        <taxon>Stramenopiles</taxon>
        <taxon>Bigyra</taxon>
        <taxon>Labyrinthulomycetes</taxon>
        <taxon>Thraustochytrida</taxon>
        <taxon>Thraustochytriidae</taxon>
        <taxon>Hondaea</taxon>
    </lineage>
</organism>
<dbReference type="Gene3D" id="1.25.10.10">
    <property type="entry name" value="Leucine-rich Repeat Variant"/>
    <property type="match status" value="1"/>
</dbReference>
<evidence type="ECO:0000259" key="4">
    <source>
        <dbReference type="Pfam" id="PF02826"/>
    </source>
</evidence>
<dbReference type="SUPFAM" id="SSF51735">
    <property type="entry name" value="NAD(P)-binding Rossmann-fold domains"/>
    <property type="match status" value="1"/>
</dbReference>
<sequence>MDGLASRSANVRSASARELARFLGEANRAQEFLYYEGMKLVPKLNAGVERLLTMTREQVGYDEGAVAACLAVAKVYSHEDEWDGLQEMNIDLDPLVPSPQCLLEIARAAAGPAAAGRVEGLDDIEQDGKAGKAAAASAKRKKRALQSRKPTREVLITDEAMLRGLGEGNGEGTSIQSQWPRGVGIRDAALLALLKLCKLHKLYLQTRRAGKAGRVAAQATYFQKVVRVVREALLDELRKATSEPVMRADGSVAASASPLLAWRLGAWASIAEAYSSVMVLAAAFEAKDHDVFMEHVMRASRGILASYVAKSPWAEAALSPLLRVATNLTHENAAGCEAMNDKGLQLAVDMFKQLTALGAFGNNKKKSKGSDADDLLLGMDIDVEETEPDARSQFLFDSRLTLLGLLTNCVETNSQNRVWLSDHCSAFVNFFVSFLPSEALAKLRRGAGAEARIEFGWTAEDLITCSYACLLLGCLMRENKANQRGIKMLLPGNSLAIVMQVLEAFITFQRDARVLSEEAKTKTQEIMAELRGAELAESAASSTAAAGAAPVLVSRSGADAIKEEDGGGSEKAGKTEKPKVKRPGGVVFDDSANDKKKQRRKVVIVEDSSQAQRSRANREVMKRKDVVADEKIEFIVEESAQDLVAKHDKEELAQIGAILLAPVAPTEGLDALLEPGAALANVKWIHSYNVGVDHMTGLLTGTLSTTRADISVSNGRGAFSSALAEYAMLACLHFTKRVSRCQQNKRDKRYDRFTMPVLKDKTIGFVGFGHIAKSTARIAKDGFGMRVAAFRRNPDKEDSALADNVYTDKLELARKSDYIVCSLPGTPATIRFCDEAFFDAMQEGAVFISCGRGVVVDEAALAKQLRAERIFAALDVYEQEPLSESSELWDVPDDRVLMTAHNADLTEDFCQLGWETFRKNLHRFRAGEPLETPVDKAHGY</sequence>
<keyword evidence="2" id="KW-0520">NAD</keyword>
<dbReference type="AlphaFoldDB" id="A0A2R5GXD4"/>
<dbReference type="PANTHER" id="PTHR43333">
    <property type="entry name" value="2-HACID_DH_C DOMAIN-CONTAINING PROTEIN"/>
    <property type="match status" value="1"/>
</dbReference>
<reference evidence="5 6" key="1">
    <citation type="submission" date="2017-12" db="EMBL/GenBank/DDBJ databases">
        <title>Sequencing, de novo assembly and annotation of complete genome of a new Thraustochytrid species, strain FCC1311.</title>
        <authorList>
            <person name="Sedici K."/>
            <person name="Godart F."/>
            <person name="Aiese Cigliano R."/>
            <person name="Sanseverino W."/>
            <person name="Barakat M."/>
            <person name="Ortet P."/>
            <person name="Marechal E."/>
            <person name="Cagnac O."/>
            <person name="Amato A."/>
        </authorList>
    </citation>
    <scope>NUCLEOTIDE SEQUENCE [LARGE SCALE GENOMIC DNA]</scope>
</reference>
<dbReference type="InterPro" id="IPR006140">
    <property type="entry name" value="D-isomer_DH_NAD-bd"/>
</dbReference>
<dbReference type="Pfam" id="PF02826">
    <property type="entry name" value="2-Hacid_dh_C"/>
    <property type="match status" value="1"/>
</dbReference>
<keyword evidence="6" id="KW-1185">Reference proteome</keyword>
<dbReference type="Proteomes" id="UP000241890">
    <property type="component" value="Unassembled WGS sequence"/>
</dbReference>
<dbReference type="OrthoDB" id="298012at2759"/>
<dbReference type="InterPro" id="IPR036291">
    <property type="entry name" value="NAD(P)-bd_dom_sf"/>
</dbReference>
<accession>A0A2R5GXD4</accession>
<evidence type="ECO:0000256" key="1">
    <source>
        <dbReference type="ARBA" id="ARBA00023002"/>
    </source>
</evidence>
<dbReference type="PANTHER" id="PTHR43333:SF1">
    <property type="entry name" value="D-ISOMER SPECIFIC 2-HYDROXYACID DEHYDROGENASE NAD-BINDING DOMAIN-CONTAINING PROTEIN"/>
    <property type="match status" value="1"/>
</dbReference>
<keyword evidence="1" id="KW-0560">Oxidoreductase</keyword>
<evidence type="ECO:0000256" key="3">
    <source>
        <dbReference type="SAM" id="MobiDB-lite"/>
    </source>
</evidence>
<evidence type="ECO:0000313" key="6">
    <source>
        <dbReference type="Proteomes" id="UP000241890"/>
    </source>
</evidence>
<name>A0A2R5GXD4_9STRA</name>